<dbReference type="STRING" id="305507.SAMN04489724_0689"/>
<protein>
    <recommendedName>
        <fullName evidence="4">Histidine kinase</fullName>
    </recommendedName>
</protein>
<dbReference type="EMBL" id="FPBF01000001">
    <property type="protein sequence ID" value="SFT42290.1"/>
    <property type="molecule type" value="Genomic_DNA"/>
</dbReference>
<feature type="transmembrane region" description="Helical" evidence="1">
    <location>
        <begin position="50"/>
        <end position="70"/>
    </location>
</feature>
<name>A0A1I6XVD1_9BACT</name>
<dbReference type="AlphaFoldDB" id="A0A1I6XVD1"/>
<keyword evidence="1" id="KW-0472">Membrane</keyword>
<keyword evidence="1" id="KW-0812">Transmembrane</keyword>
<feature type="transmembrane region" description="Helical" evidence="1">
    <location>
        <begin position="82"/>
        <end position="103"/>
    </location>
</feature>
<sequence length="354" mass="41096">MYDPVLWTNLLLGLTKRKHLFIILLLWSFNFTYDYVTTDFETDVIPDMRLPWVHFFLGTPFILFLFYRLFPAFRGIGHFGLTILQLIGIVASILFCTHLLHLLWGLDPILNDSRQMMSVHFRLTRFTGFALIVWLFSEFLLRTNKINQVNGKLALIKISHDHLTLSPHLILNMLNNIAGKSSVYSDELYQDVEALAVLLKESYKDPMIPRSVYEEVGIVSHMLKCVRGHKTKFFFYLNIRYTLPLEYYTIPHLVLATLVENMLKFGQYTDRDNPCEITVSLTTDPKQHIYLVCSTFNLINPVKNALSSGHGLPTIANILNHFHGPDTFFELHETMDEFSTLMIIPYGKLEDRID</sequence>
<dbReference type="Proteomes" id="UP000199673">
    <property type="component" value="Unassembled WGS sequence"/>
</dbReference>
<evidence type="ECO:0000313" key="2">
    <source>
        <dbReference type="EMBL" id="SFT42290.1"/>
    </source>
</evidence>
<evidence type="ECO:0000256" key="1">
    <source>
        <dbReference type="SAM" id="Phobius"/>
    </source>
</evidence>
<gene>
    <name evidence="2" type="ORF">SAMN04489724_0689</name>
</gene>
<feature type="transmembrane region" description="Helical" evidence="1">
    <location>
        <begin position="123"/>
        <end position="141"/>
    </location>
</feature>
<keyword evidence="1" id="KW-1133">Transmembrane helix</keyword>
<reference evidence="3" key="1">
    <citation type="submission" date="2016-10" db="EMBL/GenBank/DDBJ databases">
        <authorList>
            <person name="Varghese N."/>
            <person name="Submissions S."/>
        </authorList>
    </citation>
    <scope>NUCLEOTIDE SEQUENCE [LARGE SCALE GENOMIC DNA]</scope>
    <source>
        <strain evidence="3">DSM 23445</strain>
    </source>
</reference>
<feature type="transmembrane region" description="Helical" evidence="1">
    <location>
        <begin position="20"/>
        <end position="38"/>
    </location>
</feature>
<evidence type="ECO:0000313" key="3">
    <source>
        <dbReference type="Proteomes" id="UP000199673"/>
    </source>
</evidence>
<evidence type="ECO:0008006" key="4">
    <source>
        <dbReference type="Google" id="ProtNLM"/>
    </source>
</evidence>
<organism evidence="2 3">
    <name type="scientific">Algoriphagus locisalis</name>
    <dbReference type="NCBI Taxonomy" id="305507"/>
    <lineage>
        <taxon>Bacteria</taxon>
        <taxon>Pseudomonadati</taxon>
        <taxon>Bacteroidota</taxon>
        <taxon>Cytophagia</taxon>
        <taxon>Cytophagales</taxon>
        <taxon>Cyclobacteriaceae</taxon>
        <taxon>Algoriphagus</taxon>
    </lineage>
</organism>
<accession>A0A1I6XVD1</accession>
<keyword evidence="3" id="KW-1185">Reference proteome</keyword>
<proteinExistence type="predicted"/>